<evidence type="ECO:0000256" key="17">
    <source>
        <dbReference type="ARBA" id="ARBA00060492"/>
    </source>
</evidence>
<evidence type="ECO:0000259" key="25">
    <source>
        <dbReference type="Pfam" id="PF21222"/>
    </source>
</evidence>
<evidence type="ECO:0000256" key="18">
    <source>
        <dbReference type="ARBA" id="ARBA00074379"/>
    </source>
</evidence>
<evidence type="ECO:0000256" key="16">
    <source>
        <dbReference type="ARBA" id="ARBA00053950"/>
    </source>
</evidence>
<evidence type="ECO:0000313" key="26">
    <source>
        <dbReference type="Proteomes" id="UP000694941"/>
    </source>
</evidence>
<evidence type="ECO:0000256" key="4">
    <source>
        <dbReference type="ARBA" id="ARBA00004279"/>
    </source>
</evidence>
<feature type="region of interest" description="Disordered" evidence="21">
    <location>
        <begin position="44"/>
        <end position="99"/>
    </location>
</feature>
<evidence type="ECO:0000256" key="19">
    <source>
        <dbReference type="ARBA" id="ARBA00076257"/>
    </source>
</evidence>
<evidence type="ECO:0000256" key="10">
    <source>
        <dbReference type="ARBA" id="ARBA00023018"/>
    </source>
</evidence>
<dbReference type="Gene3D" id="2.40.160.110">
    <property type="match status" value="1"/>
</dbReference>
<feature type="compositionally biased region" description="Low complexity" evidence="21">
    <location>
        <begin position="57"/>
        <end position="83"/>
    </location>
</feature>
<keyword evidence="12" id="KW-0325">Glycoprotein</keyword>
<evidence type="ECO:0000259" key="24">
    <source>
        <dbReference type="Pfam" id="PF01299"/>
    </source>
</evidence>
<evidence type="ECO:0000256" key="14">
    <source>
        <dbReference type="ARBA" id="ARBA00023329"/>
    </source>
</evidence>
<keyword evidence="13" id="KW-0966">Cell projection</keyword>
<evidence type="ECO:0000256" key="7">
    <source>
        <dbReference type="ARBA" id="ARBA00022729"/>
    </source>
</evidence>
<gene>
    <name evidence="27" type="primary">LOC106463605</name>
</gene>
<evidence type="ECO:0000256" key="12">
    <source>
        <dbReference type="ARBA" id="ARBA00023180"/>
    </source>
</evidence>
<dbReference type="InterPro" id="IPR002000">
    <property type="entry name" value="Lysosome-assoc_membr_glycop"/>
</dbReference>
<feature type="transmembrane region" description="Helical" evidence="22">
    <location>
        <begin position="273"/>
        <end position="295"/>
    </location>
</feature>
<keyword evidence="14" id="KW-0968">Cytoplasmic vesicle</keyword>
<evidence type="ECO:0000256" key="3">
    <source>
        <dbReference type="ARBA" id="ARBA00004172"/>
    </source>
</evidence>
<feature type="chain" id="PRO_5045624982" description="Lysosome-associated membrane glycoprotein 5" evidence="23">
    <location>
        <begin position="22"/>
        <end position="308"/>
    </location>
</feature>
<accession>A0ABM1BC97</accession>
<dbReference type="PRINTS" id="PR00336">
    <property type="entry name" value="LYSASSOCTDMP"/>
</dbReference>
<keyword evidence="6 20" id="KW-0812">Transmembrane</keyword>
<keyword evidence="9 22" id="KW-1133">Transmembrane helix</keyword>
<feature type="domain" description="Lysosome-associated membrane glycoprotein 2-like luminal" evidence="24">
    <location>
        <begin position="100"/>
        <end position="251"/>
    </location>
</feature>
<keyword evidence="7 23" id="KW-0732">Signal</keyword>
<dbReference type="RefSeq" id="XP_013779108.1">
    <property type="nucleotide sequence ID" value="XM_013923654.2"/>
</dbReference>
<keyword evidence="26" id="KW-1185">Reference proteome</keyword>
<keyword evidence="10" id="KW-0770">Synapse</keyword>
<dbReference type="PANTHER" id="PTHR11506">
    <property type="entry name" value="LYSOSOME-ASSOCIATED MEMBRANE GLYCOPROTEIN"/>
    <property type="match status" value="1"/>
</dbReference>
<proteinExistence type="inferred from homology"/>
<evidence type="ECO:0000313" key="27">
    <source>
        <dbReference type="RefSeq" id="XP_013779108.1"/>
    </source>
</evidence>
<reference evidence="27" key="1">
    <citation type="submission" date="2025-08" db="UniProtKB">
        <authorList>
            <consortium name="RefSeq"/>
        </authorList>
    </citation>
    <scope>IDENTIFICATION</scope>
    <source>
        <tissue evidence="27">Muscle</tissue>
    </source>
</reference>
<feature type="signal peptide" evidence="23">
    <location>
        <begin position="1"/>
        <end position="21"/>
    </location>
</feature>
<sequence>MKLKVLEIILLSLLAVSSVKAQENDLTTDSVILSDLNTTHFNESTTTLLPSTSKNGTESTTTLLPSTSKNGTESTTTLLPSTSKNGTETPISSSTSAPSGKWIVEDENKTCIILTMDASFNIKYNKTGKSIGTGKLDVPKNASVDTGNSTCSGANYTQIIVLVFNGNSLMMTFANTDKTVSVTKMKLNYILDSVNFPNASEPNAMKEVKVSETLFKVDQGKGYVCNKAENIDFNLNVTMTVSKLQVEAFRTDNSSYFTEDIFECVADDDISDIVPIAVGCALAGLVLIVLIAYIVGRHRNHQKSYQSM</sequence>
<evidence type="ECO:0000256" key="20">
    <source>
        <dbReference type="PROSITE-ProRule" id="PRU00740"/>
    </source>
</evidence>
<dbReference type="Pfam" id="PF01299">
    <property type="entry name" value="Lamp2-like_luminal"/>
    <property type="match status" value="1"/>
</dbReference>
<keyword evidence="8" id="KW-0967">Endosome</keyword>
<evidence type="ECO:0000256" key="11">
    <source>
        <dbReference type="ARBA" id="ARBA00023136"/>
    </source>
</evidence>
<comment type="caution">
    <text evidence="20">Lacks conserved residue(s) required for the propagation of feature annotation.</text>
</comment>
<evidence type="ECO:0000256" key="13">
    <source>
        <dbReference type="ARBA" id="ARBA00023273"/>
    </source>
</evidence>
<protein>
    <recommendedName>
        <fullName evidence="18">Lysosome-associated membrane glycoprotein 5</fullName>
    </recommendedName>
    <alternativeName>
        <fullName evidence="19">Lysosome-associated membrane protein 5</fullName>
    </alternativeName>
</protein>
<name>A0ABM1BC97_LIMPO</name>
<evidence type="ECO:0000256" key="15">
    <source>
        <dbReference type="ARBA" id="ARBA00029428"/>
    </source>
</evidence>
<feature type="domain" description="Lysosome-associated membrane glycoprotein 2-like transmembrane" evidence="25">
    <location>
        <begin position="274"/>
        <end position="301"/>
    </location>
</feature>
<evidence type="ECO:0000256" key="22">
    <source>
        <dbReference type="SAM" id="Phobius"/>
    </source>
</evidence>
<dbReference type="InterPro" id="IPR048524">
    <property type="entry name" value="Lamp2-like_TM"/>
</dbReference>
<feature type="compositionally biased region" description="Polar residues" evidence="21">
    <location>
        <begin position="44"/>
        <end position="56"/>
    </location>
</feature>
<dbReference type="PANTHER" id="PTHR11506:SF35">
    <property type="entry name" value="LYSOSOME-ASSOCIATED MEMBRANE GLYCOPROTEIN 5"/>
    <property type="match status" value="1"/>
</dbReference>
<feature type="compositionally biased region" description="Polar residues" evidence="21">
    <location>
        <begin position="84"/>
        <end position="98"/>
    </location>
</feature>
<evidence type="ECO:0000256" key="1">
    <source>
        <dbReference type="ARBA" id="ARBA00004151"/>
    </source>
</evidence>
<dbReference type="Pfam" id="PF21222">
    <property type="entry name" value="Lamp2_2nd"/>
    <property type="match status" value="1"/>
</dbReference>
<comment type="function">
    <text evidence="16">Plays a role in short-term synaptic plasticity in a subset of GABAergic neurons in the brain.</text>
</comment>
<comment type="similarity">
    <text evidence="5 20">Belongs to the LAMP family.</text>
</comment>
<evidence type="ECO:0000256" key="5">
    <source>
        <dbReference type="ARBA" id="ARBA00009644"/>
    </source>
</evidence>
<evidence type="ECO:0000256" key="8">
    <source>
        <dbReference type="ARBA" id="ARBA00022753"/>
    </source>
</evidence>
<evidence type="ECO:0000256" key="2">
    <source>
        <dbReference type="ARBA" id="ARBA00004158"/>
    </source>
</evidence>
<dbReference type="GeneID" id="106463605"/>
<evidence type="ECO:0000256" key="6">
    <source>
        <dbReference type="ARBA" id="ARBA00022692"/>
    </source>
</evidence>
<keyword evidence="11 20" id="KW-0472">Membrane</keyword>
<evidence type="ECO:0000256" key="9">
    <source>
        <dbReference type="ARBA" id="ARBA00022989"/>
    </source>
</evidence>
<comment type="subcellular location">
    <subcellularLocation>
        <location evidence="4">Cell projection</location>
        <location evidence="4">Dendrite</location>
    </subcellularLocation>
    <subcellularLocation>
        <location evidence="17">Cell projection</location>
        <location evidence="17">Growth cone membrane</location>
        <topology evidence="17">Single-pass type I membrane protein</topology>
    </subcellularLocation>
    <subcellularLocation>
        <location evidence="15">Cytoplasmic vesicle</location>
        <location evidence="15">Secretory vesicle</location>
        <location evidence="15">Synaptic vesicle membrane</location>
        <topology evidence="15">Single-pass type I membrane protein</topology>
    </subcellularLocation>
    <subcellularLocation>
        <location evidence="2">Early endosome membrane</location>
        <topology evidence="2">Single-pass type I membrane protein</topology>
    </subcellularLocation>
    <subcellularLocation>
        <location evidence="1">Endoplasmic reticulum-Golgi intermediate compartment membrane</location>
        <topology evidence="1">Single-pass type I membrane protein</topology>
    </subcellularLocation>
    <subcellularLocation>
        <location evidence="20">Membrane</location>
        <topology evidence="20">Single-pass type I membrane protein</topology>
    </subcellularLocation>
    <subcellularLocation>
        <location evidence="3">Recycling endosome</location>
    </subcellularLocation>
</comment>
<evidence type="ECO:0000256" key="21">
    <source>
        <dbReference type="SAM" id="MobiDB-lite"/>
    </source>
</evidence>
<dbReference type="InterPro" id="IPR048528">
    <property type="entry name" value="Lamp2-like_luminal"/>
</dbReference>
<organism evidence="26 27">
    <name type="scientific">Limulus polyphemus</name>
    <name type="common">Atlantic horseshoe crab</name>
    <dbReference type="NCBI Taxonomy" id="6850"/>
    <lineage>
        <taxon>Eukaryota</taxon>
        <taxon>Metazoa</taxon>
        <taxon>Ecdysozoa</taxon>
        <taxon>Arthropoda</taxon>
        <taxon>Chelicerata</taxon>
        <taxon>Merostomata</taxon>
        <taxon>Xiphosura</taxon>
        <taxon>Limulidae</taxon>
        <taxon>Limulus</taxon>
    </lineage>
</organism>
<dbReference type="Proteomes" id="UP000694941">
    <property type="component" value="Unplaced"/>
</dbReference>
<evidence type="ECO:0000256" key="23">
    <source>
        <dbReference type="SAM" id="SignalP"/>
    </source>
</evidence>
<dbReference type="PROSITE" id="PS51407">
    <property type="entry name" value="LAMP_3"/>
    <property type="match status" value="1"/>
</dbReference>